<reference evidence="3" key="1">
    <citation type="submission" date="2018-05" db="EMBL/GenBank/DDBJ databases">
        <authorList>
            <person name="Lanie J.A."/>
            <person name="Ng W.-L."/>
            <person name="Kazmierczak K.M."/>
            <person name="Andrzejewski T.M."/>
            <person name="Davidsen T.M."/>
            <person name="Wayne K.J."/>
            <person name="Tettelin H."/>
            <person name="Glass J.I."/>
            <person name="Rusch D."/>
            <person name="Podicherti R."/>
            <person name="Tsui H.-C.T."/>
            <person name="Winkler M.E."/>
        </authorList>
    </citation>
    <scope>NUCLEOTIDE SEQUENCE</scope>
</reference>
<protein>
    <recommendedName>
        <fullName evidence="4">Peptidase M24 domain-containing protein</fullName>
    </recommendedName>
</protein>
<dbReference type="Gene3D" id="3.90.230.10">
    <property type="entry name" value="Creatinase/methionine aminopeptidase superfamily"/>
    <property type="match status" value="1"/>
</dbReference>
<gene>
    <name evidence="3" type="ORF">METZ01_LOCUS227087</name>
</gene>
<dbReference type="InterPro" id="IPR036005">
    <property type="entry name" value="Creatinase/aminopeptidase-like"/>
</dbReference>
<evidence type="ECO:0008006" key="4">
    <source>
        <dbReference type="Google" id="ProtNLM"/>
    </source>
</evidence>
<dbReference type="InterPro" id="IPR000587">
    <property type="entry name" value="Creatinase_N"/>
</dbReference>
<proteinExistence type="predicted"/>
<dbReference type="SUPFAM" id="SSF53092">
    <property type="entry name" value="Creatinase/prolidase N-terminal domain"/>
    <property type="match status" value="1"/>
</dbReference>
<evidence type="ECO:0000259" key="1">
    <source>
        <dbReference type="Pfam" id="PF00557"/>
    </source>
</evidence>
<evidence type="ECO:0000259" key="2">
    <source>
        <dbReference type="Pfam" id="PF01321"/>
    </source>
</evidence>
<dbReference type="InterPro" id="IPR029149">
    <property type="entry name" value="Creatin/AminoP/Spt16_N"/>
</dbReference>
<dbReference type="Pfam" id="PF01321">
    <property type="entry name" value="Creatinase_N"/>
    <property type="match status" value="1"/>
</dbReference>
<dbReference type="InterPro" id="IPR000994">
    <property type="entry name" value="Pept_M24"/>
</dbReference>
<organism evidence="3">
    <name type="scientific">marine metagenome</name>
    <dbReference type="NCBI Taxonomy" id="408172"/>
    <lineage>
        <taxon>unclassified sequences</taxon>
        <taxon>metagenomes</taxon>
        <taxon>ecological metagenomes</taxon>
    </lineage>
</organism>
<dbReference type="PANTHER" id="PTHR46112:SF2">
    <property type="entry name" value="XAA-PRO AMINOPEPTIDASE P-RELATED"/>
    <property type="match status" value="1"/>
</dbReference>
<feature type="non-terminal residue" evidence="3">
    <location>
        <position position="379"/>
    </location>
</feature>
<name>A0A382GHX2_9ZZZZ</name>
<evidence type="ECO:0000313" key="3">
    <source>
        <dbReference type="EMBL" id="SVB74233.1"/>
    </source>
</evidence>
<sequence>MTDDRIDTVRQIQRGFEQSEFEQRTIRAQVAMRAGQLDALLLTTEPEVRYFTGFHTQFFESPTRPWFVVVPATHKPIAVIPEIGATGMQSTWIEDIRTWPSPQPEDDGISLLADTLNALPSRFGRLGVPLGTPSVLRMPAADYESLVQRIAFTISDCALLLHQLRFVKSPAEIKKIAMACEITSNAFLEIAQTSSPGESEIEICRRMKIDLLQRGADSIPYLVAGSGLGGYGSIIMGPTDRLLSDGDVLIIDTGTTYDGYFCDFDRNLAFGRIPDDTRRAHEVIFHATDAGFAAAYPGATTSEVWAAMWKELEEGGALGNSVGRMGHGLGMQLTEWPSVKPGDNAVLEPGVVLTLEPGMEFTPGKQLVHEENIVITEDG</sequence>
<dbReference type="InterPro" id="IPR050659">
    <property type="entry name" value="Peptidase_M24B"/>
</dbReference>
<accession>A0A382GHX2</accession>
<dbReference type="PANTHER" id="PTHR46112">
    <property type="entry name" value="AMINOPEPTIDASE"/>
    <property type="match status" value="1"/>
</dbReference>
<dbReference type="AlphaFoldDB" id="A0A382GHX2"/>
<dbReference type="InterPro" id="IPR001714">
    <property type="entry name" value="Pept_M24_MAP"/>
</dbReference>
<dbReference type="PRINTS" id="PR00599">
    <property type="entry name" value="MAPEPTIDASE"/>
</dbReference>
<dbReference type="Pfam" id="PF00557">
    <property type="entry name" value="Peptidase_M24"/>
    <property type="match status" value="1"/>
</dbReference>
<feature type="domain" description="Peptidase M24" evidence="1">
    <location>
        <begin position="175"/>
        <end position="377"/>
    </location>
</feature>
<dbReference type="Gene3D" id="3.40.350.10">
    <property type="entry name" value="Creatinase/prolidase N-terminal domain"/>
    <property type="match status" value="1"/>
</dbReference>
<dbReference type="EMBL" id="UINC01055401">
    <property type="protein sequence ID" value="SVB74233.1"/>
    <property type="molecule type" value="Genomic_DNA"/>
</dbReference>
<feature type="domain" description="Creatinase N-terminal" evidence="2">
    <location>
        <begin position="26"/>
        <end position="167"/>
    </location>
</feature>
<dbReference type="SUPFAM" id="SSF55920">
    <property type="entry name" value="Creatinase/aminopeptidase"/>
    <property type="match status" value="1"/>
</dbReference>